<feature type="transmembrane region" description="Helical" evidence="11">
    <location>
        <begin position="329"/>
        <end position="348"/>
    </location>
</feature>
<evidence type="ECO:0000256" key="1">
    <source>
        <dbReference type="ARBA" id="ARBA00004651"/>
    </source>
</evidence>
<comment type="caution">
    <text evidence="14">The sequence shown here is derived from an EMBL/GenBank/DDBJ whole genome shotgun (WGS) entry which is preliminary data.</text>
</comment>
<dbReference type="GO" id="GO:0016887">
    <property type="term" value="F:ATP hydrolysis activity"/>
    <property type="evidence" value="ECO:0007669"/>
    <property type="project" value="InterPro"/>
</dbReference>
<sequence>MGLWPHPEVPLGAAACPHPSLGNLVLGPHRGCLRDSRGPYADTRLHLYVSLLPCAIGVVLGLFRLWHLWKKPLVTRWSNWATLKIILWCLLAAIDLSISVLSIIRGAWNTAEVVIVAATAALTFSFNTVFIFLSKTEHSKSRAPSAILQSLLLFTIIFDAFRVGNLWLDRYHGSLAIASLLTAHLAVKLILLMTESATKSVYLTIPATQQSKEELSGIFGRGLCLWINPLLRLGWKKDLTLDDLEPVDDALSGERVLEKLSAAWDESDQTKDHALAVAVVKAFAPELFFIHFPRLAKVGFALAQPILVRVTIEYVQDGNKRPVEDGYRLIAAFALVYTGVAISTYLSGQLAYRLITRIRGSLIAVIYQHMLALRPEAANSQAAVALMSTEVERITVAAEWSVAIVPNLIQVVLALWILGNQLGAVCVAPVLIAVLSVSGAIKLGRLIPPRQRRWMQAIQRRVGITTEIIRSIRGVKASGLSGTARDQIQGLRDFELEESKRFRRVQISNVLVGQFPSIMTPAITLAAFAVTQHLADGRPLDVVRAFTSLSLLGILINPVSELVMIPNNLGSSIGCLDRIQEFLVKEKRHDYRDVKRAQTQDPNATVHPPTNPEPLIKVSNGSFGWTATHPILHSITLEIHHSTLTILTGPVGSGKSTLLKALVGETRRVAGVVEYRTAPEVAYCDQDPWILNQSIRENIVGGAEFVSELYERVVRACQLEEDFGLMPRGDETVVGSSGAALSGGQKHRIALARAVYSGKQIVIMDDNLKGLDSRTASRCFDALFGSSGLLREQKRSVIFATHNGANLPLLPPTAAFLTFVPPAQWLPSADQIISLNAEGRVSERGTYDELLKAGGYVSKLRVAQQNLPETDAPSQKERDTNEHVSTKSKPVVSDEVKAKKRGAANTGSLLYYIRSMGARPFLLFAGMVVFHMGCRTMQRLWVKFWVAANEDGGEPRLGLWVGVYVLWGVLTEVSLAIETYYFLVVIVPHSAKGLHFGVLKAALAAPMSFFVKTDTGVIINRFSQDMNLIDLPLPLAFMLTFDYIFLATAELTLTCLATGYLALAIPPLALLLHLIQRVYLQTSRQIRLLDLEAKSPIFSHFLSTSSGLVTIRALAYTRSAQAENLARLDASQKAFYAMGSLQKWLLLVLELTVAGLAVLLVSSAVALREDIDPGLLGVALVSVMGFGQLLTLLLKYWADLETSLGAVARIREFETETPAETSGDGEGPQGGWFSQGGIRVSDVSAAYDDHQVLRDVNLDIRPGEKVAVCGRTGSGKSTLLSLLLRLHEPSAGTIEVDGVDISAVPVDALREALVALPQDPLFLPGTVRRNLDPLSVRDDAAISGALEKTGLWGLIEDKGGLGVELETEWLSAGQKQLFCVARAMLRRSRVLLLDEATSSLDQATEQTVQDLIRTSFEGWTVIVIAHRLRAVVDFDKVVTLQDGRVVEFDHPRTLMERGGVFASLLKLQEG</sequence>
<feature type="transmembrane region" description="Helical" evidence="11">
    <location>
        <begin position="146"/>
        <end position="168"/>
    </location>
</feature>
<keyword evidence="5" id="KW-0547">Nucleotide-binding</keyword>
<dbReference type="RefSeq" id="XP_038746239.1">
    <property type="nucleotide sequence ID" value="XM_038888342.1"/>
</dbReference>
<feature type="transmembrane region" description="Helical" evidence="11">
    <location>
        <begin position="921"/>
        <end position="941"/>
    </location>
</feature>
<name>A0A9P6LKH8_9PEZI</name>
<dbReference type="PROSITE" id="PS00211">
    <property type="entry name" value="ABC_TRANSPORTER_1"/>
    <property type="match status" value="1"/>
</dbReference>
<feature type="transmembrane region" description="Helical" evidence="11">
    <location>
        <begin position="422"/>
        <end position="443"/>
    </location>
</feature>
<evidence type="ECO:0000256" key="10">
    <source>
        <dbReference type="SAM" id="MobiDB-lite"/>
    </source>
</evidence>
<evidence type="ECO:0000259" key="13">
    <source>
        <dbReference type="PROSITE" id="PS50929"/>
    </source>
</evidence>
<dbReference type="FunFam" id="3.40.50.300:FF:000838">
    <property type="entry name" value="ABC multidrug transporter (Eurofung)"/>
    <property type="match status" value="1"/>
</dbReference>
<dbReference type="InterPro" id="IPR003593">
    <property type="entry name" value="AAA+_ATPase"/>
</dbReference>
<organism evidence="14 15">
    <name type="scientific">Colletotrichum karsti</name>
    <dbReference type="NCBI Taxonomy" id="1095194"/>
    <lineage>
        <taxon>Eukaryota</taxon>
        <taxon>Fungi</taxon>
        <taxon>Dikarya</taxon>
        <taxon>Ascomycota</taxon>
        <taxon>Pezizomycotina</taxon>
        <taxon>Sordariomycetes</taxon>
        <taxon>Hypocreomycetidae</taxon>
        <taxon>Glomerellales</taxon>
        <taxon>Glomerellaceae</taxon>
        <taxon>Colletotrichum</taxon>
        <taxon>Colletotrichum boninense species complex</taxon>
    </lineage>
</organism>
<evidence type="ECO:0000313" key="15">
    <source>
        <dbReference type="Proteomes" id="UP000781932"/>
    </source>
</evidence>
<feature type="domain" description="ABC transmembrane type-1" evidence="13">
    <location>
        <begin position="940"/>
        <end position="1202"/>
    </location>
</feature>
<accession>A0A9P6LKH8</accession>
<dbReference type="PROSITE" id="PS50893">
    <property type="entry name" value="ABC_TRANSPORTER_2"/>
    <property type="match status" value="2"/>
</dbReference>
<dbReference type="GO" id="GO:0005524">
    <property type="term" value="F:ATP binding"/>
    <property type="evidence" value="ECO:0007669"/>
    <property type="project" value="UniProtKB-KW"/>
</dbReference>
<feature type="transmembrane region" description="Helical" evidence="11">
    <location>
        <begin position="1051"/>
        <end position="1075"/>
    </location>
</feature>
<reference evidence="14" key="2">
    <citation type="submission" date="2020-11" db="EMBL/GenBank/DDBJ databases">
        <title>Whole genome sequencing of Colletotrichum sp.</title>
        <authorList>
            <person name="Li H."/>
        </authorList>
    </citation>
    <scope>NUCLEOTIDE SEQUENCE</scope>
    <source>
        <strain evidence="14">CkLH20</strain>
    </source>
</reference>
<dbReference type="InterPro" id="IPR056227">
    <property type="entry name" value="TMD0_ABC"/>
</dbReference>
<feature type="domain" description="ABC transporter" evidence="12">
    <location>
        <begin position="1238"/>
        <end position="1467"/>
    </location>
</feature>
<feature type="domain" description="ABC transmembrane type-1" evidence="13">
    <location>
        <begin position="295"/>
        <end position="571"/>
    </location>
</feature>
<keyword evidence="9" id="KW-0325">Glycoprotein</keyword>
<dbReference type="InterPro" id="IPR050173">
    <property type="entry name" value="ABC_transporter_C-like"/>
</dbReference>
<dbReference type="Pfam" id="PF00005">
    <property type="entry name" value="ABC_tran"/>
    <property type="match status" value="2"/>
</dbReference>
<dbReference type="SUPFAM" id="SSF52540">
    <property type="entry name" value="P-loop containing nucleoside triphosphate hydrolases"/>
    <property type="match status" value="2"/>
</dbReference>
<comment type="subcellular location">
    <subcellularLocation>
        <location evidence="1">Cell membrane</location>
        <topology evidence="1">Multi-pass membrane protein</topology>
    </subcellularLocation>
</comment>
<feature type="region of interest" description="Disordered" evidence="10">
    <location>
        <begin position="593"/>
        <end position="613"/>
    </location>
</feature>
<evidence type="ECO:0000256" key="3">
    <source>
        <dbReference type="ARBA" id="ARBA00022475"/>
    </source>
</evidence>
<keyword evidence="6" id="KW-0067">ATP-binding</keyword>
<feature type="transmembrane region" description="Helical" evidence="11">
    <location>
        <begin position="174"/>
        <end position="193"/>
    </location>
</feature>
<feature type="transmembrane region" description="Helical" evidence="11">
    <location>
        <begin position="114"/>
        <end position="134"/>
    </location>
</feature>
<reference evidence="14" key="1">
    <citation type="submission" date="2020-03" db="EMBL/GenBank/DDBJ databases">
        <authorList>
            <person name="He L."/>
        </authorList>
    </citation>
    <scope>NUCLEOTIDE SEQUENCE</scope>
    <source>
        <strain evidence="14">CkLH20</strain>
    </source>
</reference>
<keyword evidence="7 11" id="KW-1133">Transmembrane helix</keyword>
<evidence type="ECO:0000256" key="9">
    <source>
        <dbReference type="ARBA" id="ARBA00023180"/>
    </source>
</evidence>
<evidence type="ECO:0000256" key="2">
    <source>
        <dbReference type="ARBA" id="ARBA00022448"/>
    </source>
</evidence>
<dbReference type="PANTHER" id="PTHR24223">
    <property type="entry name" value="ATP-BINDING CASSETTE SUB-FAMILY C"/>
    <property type="match status" value="1"/>
</dbReference>
<keyword evidence="8 11" id="KW-0472">Membrane</keyword>
<evidence type="ECO:0000256" key="5">
    <source>
        <dbReference type="ARBA" id="ARBA00022741"/>
    </source>
</evidence>
<dbReference type="CDD" id="cd18580">
    <property type="entry name" value="ABC_6TM_ABCC_D2"/>
    <property type="match status" value="1"/>
</dbReference>
<keyword evidence="3" id="KW-1003">Cell membrane</keyword>
<dbReference type="InterPro" id="IPR003439">
    <property type="entry name" value="ABC_transporter-like_ATP-bd"/>
</dbReference>
<feature type="transmembrane region" description="Helical" evidence="11">
    <location>
        <begin position="1173"/>
        <end position="1194"/>
    </location>
</feature>
<evidence type="ECO:0000256" key="4">
    <source>
        <dbReference type="ARBA" id="ARBA00022692"/>
    </source>
</evidence>
<feature type="transmembrane region" description="Helical" evidence="11">
    <location>
        <begin position="542"/>
        <end position="559"/>
    </location>
</feature>
<dbReference type="CDD" id="cd03244">
    <property type="entry name" value="ABCC_MRP_domain2"/>
    <property type="match status" value="1"/>
</dbReference>
<feature type="transmembrane region" description="Helical" evidence="11">
    <location>
        <begin position="1144"/>
        <end position="1167"/>
    </location>
</feature>
<dbReference type="Pfam" id="PF00664">
    <property type="entry name" value="ABC_membrane"/>
    <property type="match status" value="2"/>
</dbReference>
<feature type="transmembrane region" description="Helical" evidence="11">
    <location>
        <begin position="961"/>
        <end position="987"/>
    </location>
</feature>
<dbReference type="InterPro" id="IPR017871">
    <property type="entry name" value="ABC_transporter-like_CS"/>
</dbReference>
<gene>
    <name evidence="14" type="ORF">CkaCkLH20_05624</name>
</gene>
<dbReference type="PROSITE" id="PS50929">
    <property type="entry name" value="ABC_TM1F"/>
    <property type="match status" value="2"/>
</dbReference>
<dbReference type="OrthoDB" id="6500128at2759"/>
<dbReference type="GO" id="GO:0005886">
    <property type="term" value="C:plasma membrane"/>
    <property type="evidence" value="ECO:0007669"/>
    <property type="project" value="UniProtKB-SubCell"/>
</dbReference>
<feature type="domain" description="ABC transporter" evidence="12">
    <location>
        <begin position="616"/>
        <end position="863"/>
    </location>
</feature>
<dbReference type="CDD" id="cd18579">
    <property type="entry name" value="ABC_6TM_ABCC_D1"/>
    <property type="match status" value="1"/>
</dbReference>
<evidence type="ECO:0000256" key="7">
    <source>
        <dbReference type="ARBA" id="ARBA00022989"/>
    </source>
</evidence>
<dbReference type="InterPro" id="IPR044726">
    <property type="entry name" value="ABCC_6TM_D2"/>
</dbReference>
<feature type="transmembrane region" description="Helical" evidence="11">
    <location>
        <begin position="510"/>
        <end position="530"/>
    </location>
</feature>
<feature type="transmembrane region" description="Helical" evidence="11">
    <location>
        <begin position="1028"/>
        <end position="1045"/>
    </location>
</feature>
<dbReference type="EMBL" id="JAATWM020000016">
    <property type="protein sequence ID" value="KAF9876778.1"/>
    <property type="molecule type" value="Genomic_DNA"/>
</dbReference>
<dbReference type="SMART" id="SM00382">
    <property type="entry name" value="AAA"/>
    <property type="match status" value="2"/>
</dbReference>
<keyword evidence="15" id="KW-1185">Reference proteome</keyword>
<dbReference type="Gene3D" id="3.40.50.300">
    <property type="entry name" value="P-loop containing nucleotide triphosphate hydrolases"/>
    <property type="match status" value="2"/>
</dbReference>
<feature type="compositionally biased region" description="Basic and acidic residues" evidence="10">
    <location>
        <begin position="874"/>
        <end position="885"/>
    </location>
</feature>
<dbReference type="InterPro" id="IPR027417">
    <property type="entry name" value="P-loop_NTPase"/>
</dbReference>
<dbReference type="FunFam" id="1.20.1560.10:FF:000055">
    <property type="entry name" value="ABC multidrug transporter (Eurofung)"/>
    <property type="match status" value="1"/>
</dbReference>
<feature type="transmembrane region" description="Helical" evidence="11">
    <location>
        <begin position="85"/>
        <end position="108"/>
    </location>
</feature>
<keyword evidence="4 11" id="KW-0812">Transmembrane</keyword>
<protein>
    <submittedName>
        <fullName evidence="14">ABC multidrug transporter</fullName>
    </submittedName>
</protein>
<dbReference type="GeneID" id="62161416"/>
<dbReference type="PANTHER" id="PTHR24223:SF399">
    <property type="entry name" value="ABC TRANSPORTER ATNG"/>
    <property type="match status" value="1"/>
</dbReference>
<dbReference type="Pfam" id="PF24357">
    <property type="entry name" value="TMD0_ABC"/>
    <property type="match status" value="1"/>
</dbReference>
<feature type="transmembrane region" description="Helical" evidence="11">
    <location>
        <begin position="45"/>
        <end position="65"/>
    </location>
</feature>
<evidence type="ECO:0000313" key="14">
    <source>
        <dbReference type="EMBL" id="KAF9876778.1"/>
    </source>
</evidence>
<dbReference type="Proteomes" id="UP000781932">
    <property type="component" value="Unassembled WGS sequence"/>
</dbReference>
<dbReference type="InterPro" id="IPR044746">
    <property type="entry name" value="ABCC_6TM_D1"/>
</dbReference>
<dbReference type="FunFam" id="1.20.1560.10:FF:000066">
    <property type="entry name" value="ABC multidrug transporter (Eurofung)"/>
    <property type="match status" value="1"/>
</dbReference>
<feature type="transmembrane region" description="Helical" evidence="11">
    <location>
        <begin position="394"/>
        <end position="416"/>
    </location>
</feature>
<dbReference type="Gene3D" id="1.20.1560.10">
    <property type="entry name" value="ABC transporter type 1, transmembrane domain"/>
    <property type="match status" value="2"/>
</dbReference>
<evidence type="ECO:0000256" key="8">
    <source>
        <dbReference type="ARBA" id="ARBA00023136"/>
    </source>
</evidence>
<evidence type="ECO:0000256" key="11">
    <source>
        <dbReference type="SAM" id="Phobius"/>
    </source>
</evidence>
<keyword evidence="2" id="KW-0813">Transport</keyword>
<feature type="region of interest" description="Disordered" evidence="10">
    <location>
        <begin position="867"/>
        <end position="891"/>
    </location>
</feature>
<evidence type="ECO:0000256" key="6">
    <source>
        <dbReference type="ARBA" id="ARBA00022840"/>
    </source>
</evidence>
<dbReference type="GO" id="GO:0140359">
    <property type="term" value="F:ABC-type transporter activity"/>
    <property type="evidence" value="ECO:0007669"/>
    <property type="project" value="InterPro"/>
</dbReference>
<proteinExistence type="predicted"/>
<dbReference type="SUPFAM" id="SSF90123">
    <property type="entry name" value="ABC transporter transmembrane region"/>
    <property type="match status" value="2"/>
</dbReference>
<evidence type="ECO:0000259" key="12">
    <source>
        <dbReference type="PROSITE" id="PS50893"/>
    </source>
</evidence>
<dbReference type="InterPro" id="IPR036640">
    <property type="entry name" value="ABC1_TM_sf"/>
</dbReference>
<dbReference type="InterPro" id="IPR011527">
    <property type="entry name" value="ABC1_TM_dom"/>
</dbReference>